<dbReference type="GO" id="GO:0003677">
    <property type="term" value="F:DNA binding"/>
    <property type="evidence" value="ECO:0007669"/>
    <property type="project" value="InterPro"/>
</dbReference>
<keyword evidence="2" id="KW-0255">Endonuclease</keyword>
<organism evidence="2 3">
    <name type="scientific">Mycoplasmopsis caviae</name>
    <dbReference type="NCBI Taxonomy" id="55603"/>
    <lineage>
        <taxon>Bacteria</taxon>
        <taxon>Bacillati</taxon>
        <taxon>Mycoplasmatota</taxon>
        <taxon>Mycoplasmoidales</taxon>
        <taxon>Metamycoplasmataceae</taxon>
        <taxon>Mycoplasmopsis</taxon>
    </lineage>
</organism>
<dbReference type="GO" id="GO:0008081">
    <property type="term" value="F:phosphoric diester hydrolase activity"/>
    <property type="evidence" value="ECO:0007669"/>
    <property type="project" value="TreeGrafter"/>
</dbReference>
<keyword evidence="2" id="KW-0378">Hydrolase</keyword>
<dbReference type="GO" id="GO:0003906">
    <property type="term" value="F:DNA-(apurinic or apyrimidinic site) endonuclease activity"/>
    <property type="evidence" value="ECO:0007669"/>
    <property type="project" value="TreeGrafter"/>
</dbReference>
<dbReference type="PANTHER" id="PTHR21445">
    <property type="entry name" value="ENDONUCLEASE IV ENDODEOXYRIBONUCLEASE IV"/>
    <property type="match status" value="1"/>
</dbReference>
<dbReference type="GO" id="GO:0008833">
    <property type="term" value="F:deoxyribonuclease IV (phage-T4-induced) activity"/>
    <property type="evidence" value="ECO:0007669"/>
    <property type="project" value="UniProtKB-EC"/>
</dbReference>
<dbReference type="EC" id="3.1.21.2" evidence="2"/>
<gene>
    <name evidence="2" type="primary">nfo_3</name>
    <name evidence="2" type="ORF">NCTC10126_01126</name>
</gene>
<dbReference type="GO" id="GO:0006284">
    <property type="term" value="P:base-excision repair"/>
    <property type="evidence" value="ECO:0007669"/>
    <property type="project" value="TreeGrafter"/>
</dbReference>
<dbReference type="EMBL" id="UZVY01000007">
    <property type="protein sequence ID" value="VDR42599.1"/>
    <property type="molecule type" value="Genomic_DNA"/>
</dbReference>
<dbReference type="GO" id="GO:0008270">
    <property type="term" value="F:zinc ion binding"/>
    <property type="evidence" value="ECO:0007669"/>
    <property type="project" value="InterPro"/>
</dbReference>
<dbReference type="Pfam" id="PF01261">
    <property type="entry name" value="AP_endonuc_2"/>
    <property type="match status" value="1"/>
</dbReference>
<dbReference type="InterPro" id="IPR013022">
    <property type="entry name" value="Xyl_isomerase-like_TIM-brl"/>
</dbReference>
<proteinExistence type="predicted"/>
<sequence length="87" mass="10424">MLHKIQKELNLLFYKLDEYKQKYENLIKPQDIIIHAPYIINPTSKDKSKSSFAIDFLIKEIERMNYIGAKYLVLHPGSYTKYHYKSL</sequence>
<dbReference type="AlphaFoldDB" id="A0A3P8KB15"/>
<name>A0A3P8KB15_9BACT</name>
<reference evidence="2 3" key="1">
    <citation type="submission" date="2018-12" db="EMBL/GenBank/DDBJ databases">
        <authorList>
            <consortium name="Pathogen Informatics"/>
        </authorList>
    </citation>
    <scope>NUCLEOTIDE SEQUENCE [LARGE SCALE GENOMIC DNA]</scope>
    <source>
        <strain evidence="2 3">NCTC10126</strain>
    </source>
</reference>
<dbReference type="InterPro" id="IPR036237">
    <property type="entry name" value="Xyl_isomerase-like_sf"/>
</dbReference>
<keyword evidence="2" id="KW-0540">Nuclease</keyword>
<accession>A0A3P8KB15</accession>
<evidence type="ECO:0000313" key="2">
    <source>
        <dbReference type="EMBL" id="VDR42599.1"/>
    </source>
</evidence>
<dbReference type="SUPFAM" id="SSF51658">
    <property type="entry name" value="Xylose isomerase-like"/>
    <property type="match status" value="1"/>
</dbReference>
<dbReference type="InterPro" id="IPR001719">
    <property type="entry name" value="AP_endonuc_2"/>
</dbReference>
<evidence type="ECO:0000259" key="1">
    <source>
        <dbReference type="Pfam" id="PF01261"/>
    </source>
</evidence>
<dbReference type="Gene3D" id="3.20.20.150">
    <property type="entry name" value="Divalent-metal-dependent TIM barrel enzymes"/>
    <property type="match status" value="1"/>
</dbReference>
<evidence type="ECO:0000313" key="3">
    <source>
        <dbReference type="Proteomes" id="UP000280036"/>
    </source>
</evidence>
<protein>
    <submittedName>
        <fullName evidence="2">Putative endonuclease 4</fullName>
        <ecNumber evidence="2">3.1.21.2</ecNumber>
    </submittedName>
</protein>
<dbReference type="Proteomes" id="UP000280036">
    <property type="component" value="Unassembled WGS sequence"/>
</dbReference>
<dbReference type="PANTHER" id="PTHR21445:SF0">
    <property type="entry name" value="APURINIC-APYRIMIDINIC ENDONUCLEASE"/>
    <property type="match status" value="1"/>
</dbReference>
<feature type="domain" description="Xylose isomerase-like TIM barrel" evidence="1">
    <location>
        <begin position="17"/>
        <end position="81"/>
    </location>
</feature>